<evidence type="ECO:0000256" key="1">
    <source>
        <dbReference type="SAM" id="MobiDB-lite"/>
    </source>
</evidence>
<reference evidence="2" key="1">
    <citation type="submission" date="2018-05" db="EMBL/GenBank/DDBJ databases">
        <authorList>
            <person name="Lanie J.A."/>
            <person name="Ng W.-L."/>
            <person name="Kazmierczak K.M."/>
            <person name="Andrzejewski T.M."/>
            <person name="Davidsen T.M."/>
            <person name="Wayne K.J."/>
            <person name="Tettelin H."/>
            <person name="Glass J.I."/>
            <person name="Rusch D."/>
            <person name="Podicherti R."/>
            <person name="Tsui H.-C.T."/>
            <person name="Winkler M.E."/>
        </authorList>
    </citation>
    <scope>NUCLEOTIDE SEQUENCE</scope>
</reference>
<proteinExistence type="predicted"/>
<feature type="region of interest" description="Disordered" evidence="1">
    <location>
        <begin position="1"/>
        <end position="72"/>
    </location>
</feature>
<dbReference type="EMBL" id="UINC01107915">
    <property type="protein sequence ID" value="SVC73645.1"/>
    <property type="molecule type" value="Genomic_DNA"/>
</dbReference>
<feature type="non-terminal residue" evidence="2">
    <location>
        <position position="1"/>
    </location>
</feature>
<name>A0A382PLW0_9ZZZZ</name>
<evidence type="ECO:0000313" key="2">
    <source>
        <dbReference type="EMBL" id="SVC73645.1"/>
    </source>
</evidence>
<accession>A0A382PLW0</accession>
<sequence length="72" mass="7747">TRVVRPDQQSGTQEDVRIGRGVAGWGIRRDSRPHGGQCTNRGHDQGPGAPRPSGGIASLHNVDEEQTHQEAL</sequence>
<organism evidence="2">
    <name type="scientific">marine metagenome</name>
    <dbReference type="NCBI Taxonomy" id="408172"/>
    <lineage>
        <taxon>unclassified sequences</taxon>
        <taxon>metagenomes</taxon>
        <taxon>ecological metagenomes</taxon>
    </lineage>
</organism>
<protein>
    <submittedName>
        <fullName evidence="2">Uncharacterized protein</fullName>
    </submittedName>
</protein>
<gene>
    <name evidence="2" type="ORF">METZ01_LOCUS326499</name>
</gene>
<feature type="compositionally biased region" description="Basic and acidic residues" evidence="1">
    <location>
        <begin position="61"/>
        <end position="72"/>
    </location>
</feature>
<dbReference type="AlphaFoldDB" id="A0A382PLW0"/>
<feature type="non-terminal residue" evidence="2">
    <location>
        <position position="72"/>
    </location>
</feature>